<sequence>MTVIASTALVGCGTRKIAVFPEAKTIKAMTPQEVTRKSECQFVGTHTITKAHPNNVSRELKNVTYQKGGNRYFISKVLSTIKSKPTGVVAELYSCDLTTGEGTPSSPTATINDNSRTTLIPGAHAVRAISFAEIENNLCKVLGTYTVPKTHPKNIEPELANQSYMMGGNRYHITKIISTRGSQPTSVIADVYRCKHQSVHF</sequence>
<gene>
    <name evidence="1" type="ORF">H0A36_10815</name>
</gene>
<dbReference type="Proteomes" id="UP000569732">
    <property type="component" value="Unassembled WGS sequence"/>
</dbReference>
<evidence type="ECO:0000313" key="2">
    <source>
        <dbReference type="Proteomes" id="UP000569732"/>
    </source>
</evidence>
<protein>
    <submittedName>
        <fullName evidence="1">DUF1471 domain-containing protein</fullName>
    </submittedName>
</protein>
<accession>A0A853I4M1</accession>
<organism evidence="1 2">
    <name type="scientific">Spartinivicinus marinus</name>
    <dbReference type="NCBI Taxonomy" id="2994442"/>
    <lineage>
        <taxon>Bacteria</taxon>
        <taxon>Pseudomonadati</taxon>
        <taxon>Pseudomonadota</taxon>
        <taxon>Gammaproteobacteria</taxon>
        <taxon>Oceanospirillales</taxon>
        <taxon>Zooshikellaceae</taxon>
        <taxon>Spartinivicinus</taxon>
    </lineage>
</organism>
<comment type="caution">
    <text evidence="1">The sequence shown here is derived from an EMBL/GenBank/DDBJ whole genome shotgun (WGS) entry which is preliminary data.</text>
</comment>
<dbReference type="AlphaFoldDB" id="A0A853I4M1"/>
<name>A0A853I4M1_9GAMM</name>
<proteinExistence type="predicted"/>
<reference evidence="1 2" key="1">
    <citation type="submission" date="2020-07" db="EMBL/GenBank/DDBJ databases">
        <title>Endozoicomonas sp. nov., isolated from sediment.</title>
        <authorList>
            <person name="Gu T."/>
        </authorList>
    </citation>
    <scope>NUCLEOTIDE SEQUENCE [LARGE SCALE GENOMIC DNA]</scope>
    <source>
        <strain evidence="1 2">SM1973</strain>
    </source>
</reference>
<keyword evidence="2" id="KW-1185">Reference proteome</keyword>
<evidence type="ECO:0000313" key="1">
    <source>
        <dbReference type="EMBL" id="NYZ66502.1"/>
    </source>
</evidence>
<dbReference type="EMBL" id="JACCKB010000014">
    <property type="protein sequence ID" value="NYZ66502.1"/>
    <property type="molecule type" value="Genomic_DNA"/>
</dbReference>